<dbReference type="FunFam" id="3.40.50.1000:FF:000144">
    <property type="entry name" value="copper-transporting ATPase 1 isoform X2"/>
    <property type="match status" value="1"/>
</dbReference>
<dbReference type="NCBIfam" id="TIGR00003">
    <property type="entry name" value="copper ion binding protein"/>
    <property type="match status" value="2"/>
</dbReference>
<evidence type="ECO:0000256" key="9">
    <source>
        <dbReference type="ARBA" id="ARBA00022796"/>
    </source>
</evidence>
<dbReference type="GO" id="GO:0016020">
    <property type="term" value="C:membrane"/>
    <property type="evidence" value="ECO:0007669"/>
    <property type="project" value="UniProtKB-SubCell"/>
</dbReference>
<keyword evidence="9" id="KW-0187">Copper transport</keyword>
<feature type="transmembrane region" description="Helical" evidence="17">
    <location>
        <begin position="1011"/>
        <end position="1032"/>
    </location>
</feature>
<keyword evidence="20" id="KW-1185">Reference proteome</keyword>
<dbReference type="SFLD" id="SFLDF00027">
    <property type="entry name" value="p-type_atpase"/>
    <property type="match status" value="1"/>
</dbReference>
<evidence type="ECO:0000256" key="1">
    <source>
        <dbReference type="ARBA" id="ARBA00004127"/>
    </source>
</evidence>
<dbReference type="Pfam" id="PF00122">
    <property type="entry name" value="E1-E2_ATPase"/>
    <property type="match status" value="1"/>
</dbReference>
<dbReference type="GO" id="GO:0055070">
    <property type="term" value="P:copper ion homeostasis"/>
    <property type="evidence" value="ECO:0007669"/>
    <property type="project" value="TreeGrafter"/>
</dbReference>
<dbReference type="PRINTS" id="PR00942">
    <property type="entry name" value="CUATPASEI"/>
</dbReference>
<evidence type="ECO:0000256" key="4">
    <source>
        <dbReference type="ARBA" id="ARBA00022448"/>
    </source>
</evidence>
<comment type="similarity">
    <text evidence="2 17">Belongs to the cation transport ATPase (P-type) (TC 3.A.3) family. Type IB subfamily.</text>
</comment>
<evidence type="ECO:0000256" key="11">
    <source>
        <dbReference type="ARBA" id="ARBA00022842"/>
    </source>
</evidence>
<protein>
    <recommendedName>
        <fullName evidence="3">P-type Cu(+) transporter</fullName>
        <ecNumber evidence="3">7.2.2.8</ecNumber>
    </recommendedName>
</protein>
<keyword evidence="16 17" id="KW-0472">Membrane</keyword>
<keyword evidence="14" id="KW-0186">Copper</keyword>
<dbReference type="InterPro" id="IPR008250">
    <property type="entry name" value="ATPase_P-typ_transduc_dom_A_sf"/>
</dbReference>
<dbReference type="InterPro" id="IPR044492">
    <property type="entry name" value="P_typ_ATPase_HD_dom"/>
</dbReference>
<dbReference type="InterPro" id="IPR036412">
    <property type="entry name" value="HAD-like_sf"/>
</dbReference>
<keyword evidence="8 17" id="KW-0547">Nucleotide-binding</keyword>
<name>A0A0P1A8G5_PLAHL</name>
<dbReference type="RefSeq" id="XP_024573023.1">
    <property type="nucleotide sequence ID" value="XM_024721891.1"/>
</dbReference>
<sequence length="1116" mass="120558">MAAETEQPQPLVVELALEGKICLKSSGNTVQSALCSVDGVARTVVNFEEQSARIECVPGSSITSNELVNALKNVGVSATVKTFSNIGLESELQDLLTIELVVEGMMCQKNCGTTVENALRSIDGVSNAVVSFEKCKATVMLEQVGSATFEELVDVLMSVGFSASKYDPAKAAAIKSQAQNQNYKAIENVAIDVVDTIGHPRAVYHVEGMSCAACVKAIEDYVCKAEGVLHCRVGLISQKAEILFNRDLIQNEQSALQKLIQDAGYKATFSHVVEPNDDDSLELKFTVTGMSSVACVNKIEASVAKLPGVTKVLVNLQANKIHVHLKPLSKTGRRDILECIHGLGYSAEMVIETTEQNALSNSEAKKWRNLLTRAMIFSLPAMLIHMVLMYIPSVEIVLRTPVFNAVTVKLLLLFLLATPVQFGVGWRFYVAAWKGLKHGAMGMDFLVVAGTSMSYAYSFVSLIGSALHENYYGHHFFESSAMLITFVTLGKYMESMAKGKTADALSELVRLQPKTALLIIGNGARDREIPIELVQRGDLLRIRPGANIPTDGVVKSGFSSTDESMLTGESMPVTKKEGDYVFGSTVNQQGTLVIESRCMGGESSALSQICALIEDAQLHKAPIQAYADWLASIFAPCVLVLSFLTFATWMLLFSTNLVPTEWRVDLVGPMSKGHADDFFLSALFAISVVVIACPCALGLATPTAVMVGCGVGAKHGVLIKGGRALETARYIDTVIFDKTGTLTVGHPSVCDVVVADRMYTPRELLYYGASLECVSEHVLGKAIVLTATEHEMLELHDPTEVRIVPGRGVEGVVAASPVTSRTNSVKVLVGNIEYCEEKGIEISEKMRAHMHNLELDGKTVVVVCVDDKLVGVIALADAPRPEAAAVVRHLKSMRLDVWLITGDNLRTASAIARQMGIDHVKAVALPNEKASQIKALQSQINPMTMRSRVVCMVGDGINDAPALAQSDVGIAIGAGTQIAKAEADMVLVKSALTDVVVALDLSRVVFQRIKINFFFSIIYNVVGIPLAAGMFFPLIHRMMPPACAGLAMAFSSVSVVISSLLLKSYQPPVVGSPNRKHRSNEDAKVIELKAMVRQKLGSLHKTYEPLANSDEWDEYK</sequence>
<evidence type="ECO:0000256" key="6">
    <source>
        <dbReference type="ARBA" id="ARBA00022723"/>
    </source>
</evidence>
<feature type="domain" description="HMA" evidence="18">
    <location>
        <begin position="11"/>
        <end position="79"/>
    </location>
</feature>
<dbReference type="InterPro" id="IPR023298">
    <property type="entry name" value="ATPase_P-typ_TM_dom_sf"/>
</dbReference>
<dbReference type="CDD" id="cd02094">
    <property type="entry name" value="P-type_ATPase_Cu-like"/>
    <property type="match status" value="1"/>
</dbReference>
<dbReference type="FunFam" id="3.30.70.100:FF:000001">
    <property type="entry name" value="ATPase copper transporting beta"/>
    <property type="match status" value="2"/>
</dbReference>
<dbReference type="InterPro" id="IPR017969">
    <property type="entry name" value="Heavy-metal-associated_CS"/>
</dbReference>
<proteinExistence type="inferred from homology"/>
<feature type="transmembrane region" description="Helical" evidence="17">
    <location>
        <begin position="678"/>
        <end position="700"/>
    </location>
</feature>
<dbReference type="OrthoDB" id="432719at2759"/>
<evidence type="ECO:0000256" key="5">
    <source>
        <dbReference type="ARBA" id="ARBA00022692"/>
    </source>
</evidence>
<dbReference type="SUPFAM" id="SSF56784">
    <property type="entry name" value="HAD-like"/>
    <property type="match status" value="1"/>
</dbReference>
<evidence type="ECO:0000313" key="20">
    <source>
        <dbReference type="Proteomes" id="UP000054928"/>
    </source>
</evidence>
<dbReference type="Gene3D" id="3.40.1110.10">
    <property type="entry name" value="Calcium-transporting ATPase, cytoplasmic domain N"/>
    <property type="match status" value="2"/>
</dbReference>
<keyword evidence="5 17" id="KW-0812">Transmembrane</keyword>
<evidence type="ECO:0000256" key="12">
    <source>
        <dbReference type="ARBA" id="ARBA00022967"/>
    </source>
</evidence>
<feature type="transmembrane region" description="Helical" evidence="17">
    <location>
        <begin position="1038"/>
        <end position="1062"/>
    </location>
</feature>
<evidence type="ECO:0000256" key="17">
    <source>
        <dbReference type="RuleBase" id="RU362081"/>
    </source>
</evidence>
<keyword evidence="13 17" id="KW-1133">Transmembrane helix</keyword>
<dbReference type="PROSITE" id="PS50846">
    <property type="entry name" value="HMA_2"/>
    <property type="match status" value="4"/>
</dbReference>
<dbReference type="InterPro" id="IPR027256">
    <property type="entry name" value="P-typ_ATPase_IB"/>
</dbReference>
<accession>A0A0P1A8G5</accession>
<evidence type="ECO:0000256" key="7">
    <source>
        <dbReference type="ARBA" id="ARBA00022737"/>
    </source>
</evidence>
<evidence type="ECO:0000256" key="13">
    <source>
        <dbReference type="ARBA" id="ARBA00022989"/>
    </source>
</evidence>
<feature type="domain" description="HMA" evidence="18">
    <location>
        <begin position="200"/>
        <end position="268"/>
    </location>
</feature>
<dbReference type="FunFam" id="2.70.150.10:FF:000002">
    <property type="entry name" value="Copper-transporting ATPase 1, putative"/>
    <property type="match status" value="1"/>
</dbReference>
<dbReference type="CDD" id="cd00371">
    <property type="entry name" value="HMA"/>
    <property type="match status" value="3"/>
</dbReference>
<dbReference type="GO" id="GO:0005507">
    <property type="term" value="F:copper ion binding"/>
    <property type="evidence" value="ECO:0007669"/>
    <property type="project" value="InterPro"/>
</dbReference>
<feature type="transmembrane region" description="Helical" evidence="17">
    <location>
        <begin position="629"/>
        <end position="652"/>
    </location>
</feature>
<dbReference type="SUPFAM" id="SSF81653">
    <property type="entry name" value="Calcium ATPase, transduction domain A"/>
    <property type="match status" value="1"/>
</dbReference>
<dbReference type="GeneID" id="36398379"/>
<dbReference type="PROSITE" id="PS01047">
    <property type="entry name" value="HMA_1"/>
    <property type="match status" value="1"/>
</dbReference>
<dbReference type="PRINTS" id="PR00119">
    <property type="entry name" value="CATATPASE"/>
</dbReference>
<keyword evidence="12" id="KW-1278">Translocase</keyword>
<evidence type="ECO:0000256" key="8">
    <source>
        <dbReference type="ARBA" id="ARBA00022741"/>
    </source>
</evidence>
<dbReference type="InterPro" id="IPR006122">
    <property type="entry name" value="HMA_Cu_ion-bd"/>
</dbReference>
<dbReference type="Proteomes" id="UP000054928">
    <property type="component" value="Unassembled WGS sequence"/>
</dbReference>
<dbReference type="InterPro" id="IPR036163">
    <property type="entry name" value="HMA_dom_sf"/>
</dbReference>
<dbReference type="InterPro" id="IPR023214">
    <property type="entry name" value="HAD_sf"/>
</dbReference>
<keyword evidence="15" id="KW-0406">Ion transport</keyword>
<dbReference type="InterPro" id="IPR023299">
    <property type="entry name" value="ATPase_P-typ_cyto_dom_N"/>
</dbReference>
<evidence type="ECO:0000256" key="10">
    <source>
        <dbReference type="ARBA" id="ARBA00022840"/>
    </source>
</evidence>
<keyword evidence="6 17" id="KW-0479">Metal-binding</keyword>
<dbReference type="InterPro" id="IPR018303">
    <property type="entry name" value="ATPase_P-typ_P_site"/>
</dbReference>
<dbReference type="GO" id="GO:0016887">
    <property type="term" value="F:ATP hydrolysis activity"/>
    <property type="evidence" value="ECO:0007669"/>
    <property type="project" value="InterPro"/>
</dbReference>
<comment type="subcellular location">
    <subcellularLocation>
        <location evidence="1">Endomembrane system</location>
        <topology evidence="1">Multi-pass membrane protein</topology>
    </subcellularLocation>
    <subcellularLocation>
        <location evidence="17">Membrane</location>
    </subcellularLocation>
</comment>
<evidence type="ECO:0000256" key="15">
    <source>
        <dbReference type="ARBA" id="ARBA00023065"/>
    </source>
</evidence>
<dbReference type="STRING" id="4781.A0A0P1A8G5"/>
<dbReference type="GO" id="GO:0043682">
    <property type="term" value="F:P-type divalent copper transporter activity"/>
    <property type="evidence" value="ECO:0007669"/>
    <property type="project" value="TreeGrafter"/>
</dbReference>
<dbReference type="PANTHER" id="PTHR43520:SF8">
    <property type="entry name" value="P-TYPE CU(+) TRANSPORTER"/>
    <property type="match status" value="1"/>
</dbReference>
<dbReference type="NCBIfam" id="TIGR01525">
    <property type="entry name" value="ATPase-IB_hvy"/>
    <property type="match status" value="1"/>
</dbReference>
<evidence type="ECO:0000256" key="3">
    <source>
        <dbReference type="ARBA" id="ARBA00012517"/>
    </source>
</evidence>
<dbReference type="OMA" id="DHMMESK"/>
<evidence type="ECO:0000256" key="14">
    <source>
        <dbReference type="ARBA" id="ARBA00023008"/>
    </source>
</evidence>
<dbReference type="EMBL" id="CCYD01000217">
    <property type="protein sequence ID" value="CEG36654.1"/>
    <property type="molecule type" value="Genomic_DNA"/>
</dbReference>
<dbReference type="Gene3D" id="3.40.50.1000">
    <property type="entry name" value="HAD superfamily/HAD-like"/>
    <property type="match status" value="1"/>
</dbReference>
<dbReference type="AlphaFoldDB" id="A0A0P1A8G5"/>
<dbReference type="InterPro" id="IPR006121">
    <property type="entry name" value="HMA_dom"/>
</dbReference>
<dbReference type="PRINTS" id="PR00943">
    <property type="entry name" value="CUATPASE"/>
</dbReference>
<dbReference type="Gene3D" id="2.70.150.10">
    <property type="entry name" value="Calcium-transporting ATPase, cytoplasmic transduction domain A"/>
    <property type="match status" value="1"/>
</dbReference>
<dbReference type="Gene3D" id="3.30.70.100">
    <property type="match status" value="4"/>
</dbReference>
<dbReference type="SFLD" id="SFLDG00002">
    <property type="entry name" value="C1.7:_P-type_atpase_like"/>
    <property type="match status" value="1"/>
</dbReference>
<organism evidence="19 20">
    <name type="scientific">Plasmopara halstedii</name>
    <name type="common">Downy mildew of sunflower</name>
    <dbReference type="NCBI Taxonomy" id="4781"/>
    <lineage>
        <taxon>Eukaryota</taxon>
        <taxon>Sar</taxon>
        <taxon>Stramenopiles</taxon>
        <taxon>Oomycota</taxon>
        <taxon>Peronosporomycetes</taxon>
        <taxon>Peronosporales</taxon>
        <taxon>Peronosporaceae</taxon>
        <taxon>Plasmopara</taxon>
    </lineage>
</organism>
<dbReference type="SUPFAM" id="SSF55008">
    <property type="entry name" value="HMA, heavy metal-associated domain"/>
    <property type="match status" value="4"/>
</dbReference>
<feature type="transmembrane region" description="Helical" evidence="17">
    <location>
        <begin position="370"/>
        <end position="391"/>
    </location>
</feature>
<keyword evidence="10 17" id="KW-0067">ATP-binding</keyword>
<dbReference type="EC" id="7.2.2.8" evidence="3"/>
<dbReference type="Pfam" id="PF00403">
    <property type="entry name" value="HMA"/>
    <property type="match status" value="2"/>
</dbReference>
<dbReference type="PROSITE" id="PS00154">
    <property type="entry name" value="ATPASE_E1_E2"/>
    <property type="match status" value="1"/>
</dbReference>
<dbReference type="NCBIfam" id="TIGR01494">
    <property type="entry name" value="ATPase_P-type"/>
    <property type="match status" value="1"/>
</dbReference>
<keyword evidence="4" id="KW-0813">Transport</keyword>
<feature type="domain" description="HMA" evidence="18">
    <location>
        <begin position="96"/>
        <end position="164"/>
    </location>
</feature>
<evidence type="ECO:0000313" key="19">
    <source>
        <dbReference type="EMBL" id="CEG36654.1"/>
    </source>
</evidence>
<feature type="domain" description="HMA" evidence="18">
    <location>
        <begin position="281"/>
        <end position="348"/>
    </location>
</feature>
<dbReference type="InterPro" id="IPR059000">
    <property type="entry name" value="ATPase_P-type_domA"/>
</dbReference>
<evidence type="ECO:0000256" key="2">
    <source>
        <dbReference type="ARBA" id="ARBA00006024"/>
    </source>
</evidence>
<dbReference type="PANTHER" id="PTHR43520">
    <property type="entry name" value="ATP7, ISOFORM B"/>
    <property type="match status" value="1"/>
</dbReference>
<feature type="transmembrane region" description="Helical" evidence="17">
    <location>
        <begin position="445"/>
        <end position="466"/>
    </location>
</feature>
<dbReference type="GO" id="GO:0012505">
    <property type="term" value="C:endomembrane system"/>
    <property type="evidence" value="ECO:0007669"/>
    <property type="project" value="UniProtKB-SubCell"/>
</dbReference>
<dbReference type="GO" id="GO:0140581">
    <property type="term" value="F:P-type monovalent copper transporter activity"/>
    <property type="evidence" value="ECO:0007669"/>
    <property type="project" value="UniProtKB-EC"/>
</dbReference>
<keyword evidence="7" id="KW-0677">Repeat</keyword>
<evidence type="ECO:0000256" key="16">
    <source>
        <dbReference type="ARBA" id="ARBA00023136"/>
    </source>
</evidence>
<dbReference type="GO" id="GO:0005524">
    <property type="term" value="F:ATP binding"/>
    <property type="evidence" value="ECO:0007669"/>
    <property type="project" value="UniProtKB-UniRule"/>
</dbReference>
<dbReference type="SUPFAM" id="SSF81665">
    <property type="entry name" value="Calcium ATPase, transmembrane domain M"/>
    <property type="match status" value="1"/>
</dbReference>
<feature type="transmembrane region" description="Helical" evidence="17">
    <location>
        <begin position="411"/>
        <end position="433"/>
    </location>
</feature>
<reference evidence="20" key="1">
    <citation type="submission" date="2014-09" db="EMBL/GenBank/DDBJ databases">
        <authorList>
            <person name="Sharma Rahul"/>
            <person name="Thines Marco"/>
        </authorList>
    </citation>
    <scope>NUCLEOTIDE SEQUENCE [LARGE SCALE GENOMIC DNA]</scope>
</reference>
<evidence type="ECO:0000259" key="18">
    <source>
        <dbReference type="PROSITE" id="PS50846"/>
    </source>
</evidence>
<keyword evidence="11" id="KW-0460">Magnesium</keyword>
<dbReference type="SFLD" id="SFLDS00003">
    <property type="entry name" value="Haloacid_Dehalogenase"/>
    <property type="match status" value="1"/>
</dbReference>
<dbReference type="Pfam" id="PF00702">
    <property type="entry name" value="Hydrolase"/>
    <property type="match status" value="1"/>
</dbReference>
<dbReference type="InterPro" id="IPR001757">
    <property type="entry name" value="P_typ_ATPase"/>
</dbReference>